<evidence type="ECO:0000256" key="1">
    <source>
        <dbReference type="PROSITE-ProRule" id="PRU00042"/>
    </source>
</evidence>
<dbReference type="PROSITE" id="PS50157">
    <property type="entry name" value="ZINC_FINGER_C2H2_2"/>
    <property type="match status" value="1"/>
</dbReference>
<organism evidence="4 5">
    <name type="scientific">Romanomermis culicivorax</name>
    <name type="common">Nematode worm</name>
    <dbReference type="NCBI Taxonomy" id="13658"/>
    <lineage>
        <taxon>Eukaryota</taxon>
        <taxon>Metazoa</taxon>
        <taxon>Ecdysozoa</taxon>
        <taxon>Nematoda</taxon>
        <taxon>Enoplea</taxon>
        <taxon>Dorylaimia</taxon>
        <taxon>Mermithida</taxon>
        <taxon>Mermithoidea</taxon>
        <taxon>Mermithidae</taxon>
        <taxon>Romanomermis</taxon>
    </lineage>
</organism>
<dbReference type="AlphaFoldDB" id="A0A915IKX5"/>
<name>A0A915IKX5_ROMCU</name>
<dbReference type="WBParaSite" id="nRc.2.0.1.t14068-RA">
    <property type="protein sequence ID" value="nRc.2.0.1.t14068-RA"/>
    <property type="gene ID" value="nRc.2.0.1.g14068"/>
</dbReference>
<feature type="compositionally biased region" description="Polar residues" evidence="2">
    <location>
        <begin position="341"/>
        <end position="354"/>
    </location>
</feature>
<evidence type="ECO:0000313" key="4">
    <source>
        <dbReference type="Proteomes" id="UP000887565"/>
    </source>
</evidence>
<keyword evidence="1" id="KW-0862">Zinc</keyword>
<evidence type="ECO:0000256" key="2">
    <source>
        <dbReference type="SAM" id="MobiDB-lite"/>
    </source>
</evidence>
<evidence type="ECO:0000259" key="3">
    <source>
        <dbReference type="PROSITE" id="PS50157"/>
    </source>
</evidence>
<keyword evidence="4" id="KW-1185">Reference proteome</keyword>
<dbReference type="PROSITE" id="PS00028">
    <property type="entry name" value="ZINC_FINGER_C2H2_1"/>
    <property type="match status" value="1"/>
</dbReference>
<accession>A0A915IKX5</accession>
<evidence type="ECO:0000313" key="5">
    <source>
        <dbReference type="WBParaSite" id="nRc.2.0.1.t14068-RA"/>
    </source>
</evidence>
<feature type="domain" description="C2H2-type" evidence="3">
    <location>
        <begin position="77"/>
        <end position="105"/>
    </location>
</feature>
<sequence length="354" mass="38884">MCRIARIIQVSKREKNAPGKSSLYKISGKNEKPIIIGSSIPRLIITQSSRSSARTSASQVAEEHPVNEILQPEKLRFQCEHCTSSFSTKKGFHNHVTAKHENPKHVPAKEKLRELFGPKKDSEKTDVDYKTTVLLDASVVSTPAKSIEPGDTLPSNQSIVSSYSVAEQELPNEIVDDSDMKPYQTNVDPSTIAEALGKNENMVQMLPNSRAAVPTDCLPSLFMQVCEILDGTSKPLVTAALRGKAPDLNRSSTTSTVVESAPMGKDMSIRESPHQSKLVLVSPLSTFPQPDQFRAAWIIGDSQIRNLLYDPRMCVGTCLWGKGYSDLVSLTEENGKPESSWEVNENFTGNKLDG</sequence>
<keyword evidence="1" id="KW-0863">Zinc-finger</keyword>
<keyword evidence="1" id="KW-0479">Metal-binding</keyword>
<feature type="compositionally biased region" description="Polar residues" evidence="2">
    <location>
        <begin position="249"/>
        <end position="258"/>
    </location>
</feature>
<proteinExistence type="predicted"/>
<protein>
    <submittedName>
        <fullName evidence="5">C2H2-type domain-containing protein</fullName>
    </submittedName>
</protein>
<dbReference type="Proteomes" id="UP000887565">
    <property type="component" value="Unplaced"/>
</dbReference>
<feature type="region of interest" description="Disordered" evidence="2">
    <location>
        <begin position="248"/>
        <end position="268"/>
    </location>
</feature>
<feature type="region of interest" description="Disordered" evidence="2">
    <location>
        <begin position="334"/>
        <end position="354"/>
    </location>
</feature>
<dbReference type="InterPro" id="IPR013087">
    <property type="entry name" value="Znf_C2H2_type"/>
</dbReference>
<dbReference type="GO" id="GO:0008270">
    <property type="term" value="F:zinc ion binding"/>
    <property type="evidence" value="ECO:0007669"/>
    <property type="project" value="UniProtKB-KW"/>
</dbReference>
<reference evidence="5" key="1">
    <citation type="submission" date="2022-11" db="UniProtKB">
        <authorList>
            <consortium name="WormBaseParasite"/>
        </authorList>
    </citation>
    <scope>IDENTIFICATION</scope>
</reference>